<keyword evidence="3" id="KW-0812">Transmembrane</keyword>
<dbReference type="eggNOG" id="COG3312">
    <property type="taxonomic scope" value="Bacteria"/>
</dbReference>
<dbReference type="AlphaFoldDB" id="Q2S6N4"/>
<evidence type="ECO:0000313" key="6">
    <source>
        <dbReference type="EMBL" id="ABC33690.1"/>
    </source>
</evidence>
<evidence type="ECO:0000256" key="2">
    <source>
        <dbReference type="ARBA" id="ARBA00022475"/>
    </source>
</evidence>
<dbReference type="OrthoDB" id="5702716at2"/>
<dbReference type="STRING" id="349521.HCH_10033"/>
<dbReference type="Pfam" id="PF03899">
    <property type="entry name" value="ATP-synt_I"/>
    <property type="match status" value="1"/>
</dbReference>
<evidence type="ECO:0000313" key="7">
    <source>
        <dbReference type="Proteomes" id="UP000000238"/>
    </source>
</evidence>
<keyword evidence="4" id="KW-1133">Transmembrane helix</keyword>
<dbReference type="GO" id="GO:0005886">
    <property type="term" value="C:plasma membrane"/>
    <property type="evidence" value="ECO:0007669"/>
    <property type="project" value="UniProtKB-SubCell"/>
</dbReference>
<accession>Q2S6N4</accession>
<gene>
    <name evidence="6" type="primary">atpI</name>
    <name evidence="6" type="ordered locus">HCH_10033</name>
</gene>
<proteinExistence type="predicted"/>
<organism evidence="6 7">
    <name type="scientific">Hahella chejuensis (strain KCTC 2396)</name>
    <dbReference type="NCBI Taxonomy" id="349521"/>
    <lineage>
        <taxon>Bacteria</taxon>
        <taxon>Pseudomonadati</taxon>
        <taxon>Pseudomonadota</taxon>
        <taxon>Gammaproteobacteria</taxon>
        <taxon>Oceanospirillales</taxon>
        <taxon>Hahellaceae</taxon>
        <taxon>Hahella</taxon>
    </lineage>
</organism>
<evidence type="ECO:0000256" key="3">
    <source>
        <dbReference type="ARBA" id="ARBA00022692"/>
    </source>
</evidence>
<dbReference type="HOGENOM" id="CLU_121415_3_2_6"/>
<evidence type="ECO:0000256" key="5">
    <source>
        <dbReference type="ARBA" id="ARBA00023136"/>
    </source>
</evidence>
<dbReference type="InterPro" id="IPR005598">
    <property type="entry name" value="ATP_synth_I"/>
</dbReference>
<name>Q2S6N4_HAHCH</name>
<dbReference type="EMBL" id="CP000155">
    <property type="protein sequence ID" value="ABC33690.1"/>
    <property type="molecule type" value="Genomic_DNA"/>
</dbReference>
<evidence type="ECO:0000256" key="4">
    <source>
        <dbReference type="ARBA" id="ARBA00022989"/>
    </source>
</evidence>
<reference evidence="6 7" key="1">
    <citation type="journal article" date="2005" name="Nucleic Acids Res.">
        <title>Genomic blueprint of Hahella chejuensis, a marine microbe producing an algicidal agent.</title>
        <authorList>
            <person name="Jeong H."/>
            <person name="Yim J.H."/>
            <person name="Lee C."/>
            <person name="Choi S.-H."/>
            <person name="Park Y.K."/>
            <person name="Yoon S.H."/>
            <person name="Hur C.-G."/>
            <person name="Kang H.-Y."/>
            <person name="Kim D."/>
            <person name="Lee H.H."/>
            <person name="Park K.H."/>
            <person name="Park S.-H."/>
            <person name="Park H.-S."/>
            <person name="Lee H.K."/>
            <person name="Oh T.K."/>
            <person name="Kim J.F."/>
        </authorList>
    </citation>
    <scope>NUCLEOTIDE SEQUENCE [LARGE SCALE GENOMIC DNA]</scope>
    <source>
        <strain evidence="6 7">KCTC 2396</strain>
    </source>
</reference>
<evidence type="ECO:0000256" key="1">
    <source>
        <dbReference type="ARBA" id="ARBA00004651"/>
    </source>
</evidence>
<comment type="subcellular location">
    <subcellularLocation>
        <location evidence="1">Cell membrane</location>
        <topology evidence="1">Multi-pass membrane protein</topology>
    </subcellularLocation>
</comment>
<keyword evidence="2" id="KW-1003">Cell membrane</keyword>
<protein>
    <submittedName>
        <fullName evidence="6">F0F1-type ATP synthase, subunit I</fullName>
    </submittedName>
</protein>
<sequence length="131" mass="14501">MNSAARSLIKRPPVFRIVGLQLIATALISLIAWRWSSVHAYSALAGGLICAVPNMYFAHRAFLYQGAQAARQIVQSIYKAEAVKLGLTAIFFGLAFKFIQPLEPASLFLAFLGVQSVHWFAPLIVGRRQRK</sequence>
<dbReference type="KEGG" id="hch:HCH_10033"/>
<dbReference type="Proteomes" id="UP000000238">
    <property type="component" value="Chromosome"/>
</dbReference>
<keyword evidence="7" id="KW-1185">Reference proteome</keyword>
<dbReference type="NCBIfam" id="NF004414">
    <property type="entry name" value="PRK05760.1"/>
    <property type="match status" value="1"/>
</dbReference>
<keyword evidence="5" id="KW-0472">Membrane</keyword>
<dbReference type="RefSeq" id="WP_011400740.1">
    <property type="nucleotide sequence ID" value="NC_007645.1"/>
</dbReference>